<feature type="chain" id="PRO_5003960262" evidence="2">
    <location>
        <begin position="24"/>
        <end position="336"/>
    </location>
</feature>
<protein>
    <submittedName>
        <fullName evidence="3">Uncharacterized protein</fullName>
    </submittedName>
</protein>
<dbReference type="AlphaFoldDB" id="L2GU50"/>
<name>L2GU50_VAVCU</name>
<dbReference type="InParanoid" id="L2GU50"/>
<keyword evidence="4" id="KW-1185">Reference proteome</keyword>
<reference evidence="4" key="1">
    <citation type="submission" date="2011-03" db="EMBL/GenBank/DDBJ databases">
        <title>The genome sequence of Vavraia culicis strain floridensis.</title>
        <authorList>
            <consortium name="The Broad Institute Genome Sequencing Platform"/>
            <person name="Cuomo C."/>
            <person name="Becnel J."/>
            <person name="Sanscrainte N."/>
            <person name="Young S.K."/>
            <person name="Zeng Q."/>
            <person name="Gargeya S."/>
            <person name="Fitzgerald M."/>
            <person name="Haas B."/>
            <person name="Abouelleil A."/>
            <person name="Alvarado L."/>
            <person name="Arachchi H.M."/>
            <person name="Berlin A."/>
            <person name="Chapman S.B."/>
            <person name="Gearin G."/>
            <person name="Goldberg J."/>
            <person name="Griggs A."/>
            <person name="Gujja S."/>
            <person name="Hansen M."/>
            <person name="Heiman D."/>
            <person name="Howarth C."/>
            <person name="Larimer J."/>
            <person name="Lui A."/>
            <person name="MacDonald P.J.P."/>
            <person name="McCowen C."/>
            <person name="Montmayeur A."/>
            <person name="Murphy C."/>
            <person name="Neiman D."/>
            <person name="Pearson M."/>
            <person name="Priest M."/>
            <person name="Roberts A."/>
            <person name="Saif S."/>
            <person name="Shea T."/>
            <person name="Sisk P."/>
            <person name="Stolte C."/>
            <person name="Sykes S."/>
            <person name="Wortman J."/>
            <person name="Nusbaum C."/>
            <person name="Birren B."/>
        </authorList>
    </citation>
    <scope>NUCLEOTIDE SEQUENCE [LARGE SCALE GENOMIC DNA]</scope>
    <source>
        <strain evidence="4">floridensis</strain>
    </source>
</reference>
<feature type="compositionally biased region" description="Polar residues" evidence="1">
    <location>
        <begin position="321"/>
        <end position="336"/>
    </location>
</feature>
<evidence type="ECO:0000313" key="3">
    <source>
        <dbReference type="EMBL" id="ELA47159.1"/>
    </source>
</evidence>
<feature type="region of interest" description="Disordered" evidence="1">
    <location>
        <begin position="137"/>
        <end position="255"/>
    </location>
</feature>
<evidence type="ECO:0000256" key="2">
    <source>
        <dbReference type="SAM" id="SignalP"/>
    </source>
</evidence>
<proteinExistence type="predicted"/>
<dbReference type="GeneID" id="19879227"/>
<dbReference type="VEuPathDB" id="MicrosporidiaDB:VCUG_01348"/>
<dbReference type="EMBL" id="GL877423">
    <property type="protein sequence ID" value="ELA47159.1"/>
    <property type="molecule type" value="Genomic_DNA"/>
</dbReference>
<feature type="region of interest" description="Disordered" evidence="1">
    <location>
        <begin position="268"/>
        <end position="336"/>
    </location>
</feature>
<organism evidence="3 4">
    <name type="scientific">Vavraia culicis (isolate floridensis)</name>
    <name type="common">Microsporidian parasite</name>
    <dbReference type="NCBI Taxonomy" id="948595"/>
    <lineage>
        <taxon>Eukaryota</taxon>
        <taxon>Fungi</taxon>
        <taxon>Fungi incertae sedis</taxon>
        <taxon>Microsporidia</taxon>
        <taxon>Pleistophoridae</taxon>
        <taxon>Vavraia</taxon>
    </lineage>
</organism>
<feature type="compositionally biased region" description="Polar residues" evidence="1">
    <location>
        <begin position="229"/>
        <end position="244"/>
    </location>
</feature>
<evidence type="ECO:0000313" key="4">
    <source>
        <dbReference type="Proteomes" id="UP000011081"/>
    </source>
</evidence>
<dbReference type="HOGENOM" id="CLU_826900_0_0_1"/>
<keyword evidence="2" id="KW-0732">Signal</keyword>
<sequence length="336" mass="37396">MYFVIFCAALVVTAYLFYDKVTAAPKPNAQNSGLTNHVEVQGSVDRLQVDRDELGYNDGGYDTVDDKVDDAVDDKVDDTVDEEHPSADAETIVEPRSTGVTGEMHGRLSYLKDSFHRGVGYIGNRIMDGYRQFGKGENIKNQDDTTELDNKPSSVEPRETLDSVEEEVDEQEQTDSNVQDSSAHQNDTCQEKNSEQHLRIRRGSDGRHHTILKTEDGQKLQQEDDENPDLNNDTLTDQTGSLNPSMRDGTHESAMLDHGGYDVFLSRKNGVFGEGEQQGDTTSDAPIEAMEIDDGTVSAPPKDSEENRPELRNRAKKNRRLTTTVNRSDIPSNPTN</sequence>
<feature type="compositionally biased region" description="Polar residues" evidence="1">
    <location>
        <begin position="177"/>
        <end position="188"/>
    </location>
</feature>
<dbReference type="Proteomes" id="UP000011081">
    <property type="component" value="Unassembled WGS sequence"/>
</dbReference>
<feature type="compositionally biased region" description="Acidic residues" evidence="1">
    <location>
        <begin position="162"/>
        <end position="173"/>
    </location>
</feature>
<gene>
    <name evidence="3" type="ORF">VCUG_01348</name>
</gene>
<feature type="signal peptide" evidence="2">
    <location>
        <begin position="1"/>
        <end position="23"/>
    </location>
</feature>
<accession>L2GU50</accession>
<feature type="compositionally biased region" description="Basic and acidic residues" evidence="1">
    <location>
        <begin position="302"/>
        <end position="313"/>
    </location>
</feature>
<dbReference type="RefSeq" id="XP_008074366.1">
    <property type="nucleotide sequence ID" value="XM_008076175.1"/>
</dbReference>
<evidence type="ECO:0000256" key="1">
    <source>
        <dbReference type="SAM" id="MobiDB-lite"/>
    </source>
</evidence>
<feature type="compositionally biased region" description="Basic and acidic residues" evidence="1">
    <location>
        <begin position="189"/>
        <end position="222"/>
    </location>
</feature>